<feature type="region of interest" description="Disordered" evidence="1">
    <location>
        <begin position="1"/>
        <end position="33"/>
    </location>
</feature>
<evidence type="ECO:0000313" key="3">
    <source>
        <dbReference type="Proteomes" id="UP000626109"/>
    </source>
</evidence>
<proteinExistence type="predicted"/>
<dbReference type="EMBL" id="CAJNNW010036882">
    <property type="protein sequence ID" value="CAE8738086.1"/>
    <property type="molecule type" value="Genomic_DNA"/>
</dbReference>
<feature type="compositionally biased region" description="Polar residues" evidence="1">
    <location>
        <begin position="1"/>
        <end position="13"/>
    </location>
</feature>
<dbReference type="AlphaFoldDB" id="A0A813LY07"/>
<sequence length="828" mass="91541">MTAVQHSVMTISGPSKFEPGMQESDLMDQLPDGKKRNDDLTRDIMLVSLGCFCGPKLSFKNIGRGSETLPFDWMRTRHKGLVHFLKNSWDESTNFNDFFDFVSKKPVPGCNMTTYRSFYHSYWHDDPTDPNMRIRYKRRIVRFNEIDAEVKPVLFVRTIPNTDELIDVPELVALLVKRHGKQAHLLLIIDFQNTATGAAIVEGVSNLMVYYLAGSAHVDSEGLPAPPYGVAVNLALDWIVGRPVEAMHFESIEKIIECADPTDWGINGLGGLWAFEDTLEPPPEEPIPGVLPEQQPCQLPAVSSAELVRHFSAKAPAEGLKCENISVVPLGCTGLTKASILSMGIPSPDLPFDWVQISDAGLLHFLRKGFEAPIRDGLGAGSQRPSEKRGFFDFHTRRKVPDSALTACRSHLHSIWHDDPADPEVRTKFDLQFDLFESLGLGGESVLFVRAVATEAELSRTEELLRALTKKFGKQVALLVICNFQSSTVGPHFAEGFHDLMVYYLEASAHELPAPYQKPIQCALDWISGKEIQAAHSPDVKGLLALCDPTSWGLLGLKGLHAFEGLVSKPVEEGPPREPSAEDKWLMDVRFEAQKDALVLISLGYHEGLGRALESANLNAEGSPFDGTFMRMEGVLHFLRNDFADFFDVSEPQDVPGTSFIVRRSSHHSFWNNKADIDSSRQDVEDRIKSLRLLARNDQPKVFVRAAATAEELSLLGELHAELCRRFSGQVFLLVLLGGQGQNRTVSVEGHYNIIIQFLADDPISTGKVHSYVAPVKQSLDYVVGKDVKAAVVPDFEALKNLAVPGTTVPIYGPGGLLIFDDLAAPTS</sequence>
<evidence type="ECO:0000313" key="2">
    <source>
        <dbReference type="EMBL" id="CAE8738086.1"/>
    </source>
</evidence>
<comment type="caution">
    <text evidence="2">The sequence shown here is derived from an EMBL/GenBank/DDBJ whole genome shotgun (WGS) entry which is preliminary data.</text>
</comment>
<dbReference type="Proteomes" id="UP000626109">
    <property type="component" value="Unassembled WGS sequence"/>
</dbReference>
<gene>
    <name evidence="2" type="ORF">PGLA2088_LOCUS49039</name>
</gene>
<name>A0A813LY07_POLGL</name>
<evidence type="ECO:0000256" key="1">
    <source>
        <dbReference type="SAM" id="MobiDB-lite"/>
    </source>
</evidence>
<organism evidence="2 3">
    <name type="scientific">Polarella glacialis</name>
    <name type="common">Dinoflagellate</name>
    <dbReference type="NCBI Taxonomy" id="89957"/>
    <lineage>
        <taxon>Eukaryota</taxon>
        <taxon>Sar</taxon>
        <taxon>Alveolata</taxon>
        <taxon>Dinophyceae</taxon>
        <taxon>Suessiales</taxon>
        <taxon>Suessiaceae</taxon>
        <taxon>Polarella</taxon>
    </lineage>
</organism>
<protein>
    <submittedName>
        <fullName evidence="2">Uncharacterized protein</fullName>
    </submittedName>
</protein>
<accession>A0A813LY07</accession>
<reference evidence="2" key="1">
    <citation type="submission" date="2021-02" db="EMBL/GenBank/DDBJ databases">
        <authorList>
            <person name="Dougan E. K."/>
            <person name="Rhodes N."/>
            <person name="Thang M."/>
            <person name="Chan C."/>
        </authorList>
    </citation>
    <scope>NUCLEOTIDE SEQUENCE</scope>
</reference>
<dbReference type="Pfam" id="PF08795">
    <property type="entry name" value="DUF1796"/>
    <property type="match status" value="3"/>
</dbReference>
<dbReference type="InterPro" id="IPR014903">
    <property type="entry name" value="DUF1796"/>
</dbReference>